<dbReference type="InterPro" id="IPR050366">
    <property type="entry name" value="BP-dependent_transpt_permease"/>
</dbReference>
<comment type="caution">
    <text evidence="9">The sequence shown here is derived from an EMBL/GenBank/DDBJ whole genome shotgun (WGS) entry which is preliminary data.</text>
</comment>
<dbReference type="PROSITE" id="PS50928">
    <property type="entry name" value="ABC_TM1"/>
    <property type="match status" value="1"/>
</dbReference>
<keyword evidence="2 7" id="KW-0813">Transport</keyword>
<dbReference type="Pfam" id="PF00528">
    <property type="entry name" value="BPD_transp_1"/>
    <property type="match status" value="1"/>
</dbReference>
<evidence type="ECO:0000256" key="3">
    <source>
        <dbReference type="ARBA" id="ARBA00022475"/>
    </source>
</evidence>
<organism evidence="9 10">
    <name type="scientific">Leucobacter weissii</name>
    <dbReference type="NCBI Taxonomy" id="1983706"/>
    <lineage>
        <taxon>Bacteria</taxon>
        <taxon>Bacillati</taxon>
        <taxon>Actinomycetota</taxon>
        <taxon>Actinomycetes</taxon>
        <taxon>Micrococcales</taxon>
        <taxon>Microbacteriaceae</taxon>
        <taxon>Leucobacter</taxon>
    </lineage>
</organism>
<dbReference type="InterPro" id="IPR000515">
    <property type="entry name" value="MetI-like"/>
</dbReference>
<evidence type="ECO:0000259" key="8">
    <source>
        <dbReference type="PROSITE" id="PS50928"/>
    </source>
</evidence>
<reference evidence="9" key="1">
    <citation type="submission" date="2021-03" db="EMBL/GenBank/DDBJ databases">
        <title>Leucobacter chromiisoli sp. nov., isolated from chromium-containing soil of chemical plant.</title>
        <authorList>
            <person name="Xu Z."/>
        </authorList>
    </citation>
    <scope>NUCLEOTIDE SEQUENCE</scope>
    <source>
        <strain evidence="9">S27</strain>
    </source>
</reference>
<feature type="transmembrane region" description="Helical" evidence="7">
    <location>
        <begin position="254"/>
        <end position="275"/>
    </location>
</feature>
<dbReference type="CDD" id="cd06261">
    <property type="entry name" value="TM_PBP2"/>
    <property type="match status" value="1"/>
</dbReference>
<dbReference type="PANTHER" id="PTHR43386">
    <property type="entry name" value="OLIGOPEPTIDE TRANSPORT SYSTEM PERMEASE PROTEIN APPC"/>
    <property type="match status" value="1"/>
</dbReference>
<feature type="transmembrane region" description="Helical" evidence="7">
    <location>
        <begin position="208"/>
        <end position="234"/>
    </location>
</feature>
<protein>
    <submittedName>
        <fullName evidence="9">ABC transporter permease</fullName>
    </submittedName>
</protein>
<dbReference type="Proteomes" id="UP000664382">
    <property type="component" value="Unassembled WGS sequence"/>
</dbReference>
<dbReference type="AlphaFoldDB" id="A0A939SBE6"/>
<feature type="transmembrane region" description="Helical" evidence="7">
    <location>
        <begin position="151"/>
        <end position="169"/>
    </location>
</feature>
<comment type="similarity">
    <text evidence="7">Belongs to the binding-protein-dependent transport system permease family.</text>
</comment>
<dbReference type="SUPFAM" id="SSF161098">
    <property type="entry name" value="MetI-like"/>
    <property type="match status" value="1"/>
</dbReference>
<feature type="transmembrane region" description="Helical" evidence="7">
    <location>
        <begin position="129"/>
        <end position="145"/>
    </location>
</feature>
<keyword evidence="6 7" id="KW-0472">Membrane</keyword>
<evidence type="ECO:0000256" key="5">
    <source>
        <dbReference type="ARBA" id="ARBA00022989"/>
    </source>
</evidence>
<feature type="transmembrane region" description="Helical" evidence="7">
    <location>
        <begin position="87"/>
        <end position="108"/>
    </location>
</feature>
<keyword evidence="10" id="KW-1185">Reference proteome</keyword>
<accession>A0A939SBE6</accession>
<evidence type="ECO:0000313" key="9">
    <source>
        <dbReference type="EMBL" id="MBO1902922.1"/>
    </source>
</evidence>
<dbReference type="EMBL" id="JAGDYM010000015">
    <property type="protein sequence ID" value="MBO1902922.1"/>
    <property type="molecule type" value="Genomic_DNA"/>
</dbReference>
<dbReference type="GO" id="GO:0055085">
    <property type="term" value="P:transmembrane transport"/>
    <property type="evidence" value="ECO:0007669"/>
    <property type="project" value="InterPro"/>
</dbReference>
<evidence type="ECO:0000256" key="6">
    <source>
        <dbReference type="ARBA" id="ARBA00023136"/>
    </source>
</evidence>
<gene>
    <name evidence="9" type="ORF">J4H92_13305</name>
</gene>
<dbReference type="Gene3D" id="1.10.3720.10">
    <property type="entry name" value="MetI-like"/>
    <property type="match status" value="1"/>
</dbReference>
<evidence type="ECO:0000256" key="2">
    <source>
        <dbReference type="ARBA" id="ARBA00022448"/>
    </source>
</evidence>
<keyword evidence="5 7" id="KW-1133">Transmembrane helix</keyword>
<name>A0A939SBE6_9MICO</name>
<dbReference type="InterPro" id="IPR035906">
    <property type="entry name" value="MetI-like_sf"/>
</dbReference>
<feature type="transmembrane region" description="Helical" evidence="7">
    <location>
        <begin position="21"/>
        <end position="43"/>
    </location>
</feature>
<evidence type="ECO:0000256" key="1">
    <source>
        <dbReference type="ARBA" id="ARBA00004651"/>
    </source>
</evidence>
<dbReference type="PANTHER" id="PTHR43386:SF25">
    <property type="entry name" value="PEPTIDE ABC TRANSPORTER PERMEASE PROTEIN"/>
    <property type="match status" value="1"/>
</dbReference>
<sequence length="286" mass="29515">MRAPRPGSRGRCRVRRPGLSWFEWSALAVAALIAACALVPGLLAPYAPLDVEPQRAFSPPSAAHPFGTDDSGRDVLSRIVFGARDSLTIGVTATIAGLTMGVVLGALAGGSRGRATAPLRFAADRTIEALFAFPGLLLALLLISIRGPGVASLVIAVAISTAPGYARLVRGGVRQALGSGAVEAARLQGDRAVRVWSGLILPEALRPVIVLATLGVGQAVVLAAALGFLGLGAPPPAPEWGAMLNAGRPYLVKAWWLTFFPGLAILAVGIVTTVLGRAVERRRGYA</sequence>
<evidence type="ECO:0000313" key="10">
    <source>
        <dbReference type="Proteomes" id="UP000664382"/>
    </source>
</evidence>
<evidence type="ECO:0000256" key="7">
    <source>
        <dbReference type="RuleBase" id="RU363032"/>
    </source>
</evidence>
<dbReference type="GO" id="GO:0005886">
    <property type="term" value="C:plasma membrane"/>
    <property type="evidence" value="ECO:0007669"/>
    <property type="project" value="UniProtKB-SubCell"/>
</dbReference>
<comment type="subcellular location">
    <subcellularLocation>
        <location evidence="1 7">Cell membrane</location>
        <topology evidence="1 7">Multi-pass membrane protein</topology>
    </subcellularLocation>
</comment>
<proteinExistence type="inferred from homology"/>
<evidence type="ECO:0000256" key="4">
    <source>
        <dbReference type="ARBA" id="ARBA00022692"/>
    </source>
</evidence>
<keyword evidence="3" id="KW-1003">Cell membrane</keyword>
<feature type="domain" description="ABC transmembrane type-1" evidence="8">
    <location>
        <begin position="83"/>
        <end position="276"/>
    </location>
</feature>
<keyword evidence="4 7" id="KW-0812">Transmembrane</keyword>